<evidence type="ECO:0000313" key="2">
    <source>
        <dbReference type="Proteomes" id="UP000265520"/>
    </source>
</evidence>
<reference evidence="1 2" key="1">
    <citation type="journal article" date="2018" name="Front. Plant Sci.">
        <title>Red Clover (Trifolium pratense) and Zigzag Clover (T. medium) - A Picture of Genomic Similarities and Differences.</title>
        <authorList>
            <person name="Dluhosova J."/>
            <person name="Istvanek J."/>
            <person name="Nedelnik J."/>
            <person name="Repkova J."/>
        </authorList>
    </citation>
    <scope>NUCLEOTIDE SEQUENCE [LARGE SCALE GENOMIC DNA]</scope>
    <source>
        <strain evidence="2">cv. 10/8</strain>
        <tissue evidence="1">Leaf</tissue>
    </source>
</reference>
<comment type="caution">
    <text evidence="1">The sequence shown here is derived from an EMBL/GenBank/DDBJ whole genome shotgun (WGS) entry which is preliminary data.</text>
</comment>
<proteinExistence type="predicted"/>
<sequence>EGNECSLMALTNAAVTGPSLYVVARITKVPFLGSHGEVGSGFCGSAFCVGSHSGKSDVVS</sequence>
<evidence type="ECO:0000313" key="1">
    <source>
        <dbReference type="EMBL" id="MCI61787.1"/>
    </source>
</evidence>
<protein>
    <submittedName>
        <fullName evidence="1">Plastid division protein CDP1 chloroplastic-like</fullName>
    </submittedName>
</protein>
<feature type="non-terminal residue" evidence="1">
    <location>
        <position position="1"/>
    </location>
</feature>
<dbReference type="AlphaFoldDB" id="A0A392TMV9"/>
<organism evidence="1 2">
    <name type="scientific">Trifolium medium</name>
    <dbReference type="NCBI Taxonomy" id="97028"/>
    <lineage>
        <taxon>Eukaryota</taxon>
        <taxon>Viridiplantae</taxon>
        <taxon>Streptophyta</taxon>
        <taxon>Embryophyta</taxon>
        <taxon>Tracheophyta</taxon>
        <taxon>Spermatophyta</taxon>
        <taxon>Magnoliopsida</taxon>
        <taxon>eudicotyledons</taxon>
        <taxon>Gunneridae</taxon>
        <taxon>Pentapetalae</taxon>
        <taxon>rosids</taxon>
        <taxon>fabids</taxon>
        <taxon>Fabales</taxon>
        <taxon>Fabaceae</taxon>
        <taxon>Papilionoideae</taxon>
        <taxon>50 kb inversion clade</taxon>
        <taxon>NPAAA clade</taxon>
        <taxon>Hologalegina</taxon>
        <taxon>IRL clade</taxon>
        <taxon>Trifolieae</taxon>
        <taxon>Trifolium</taxon>
    </lineage>
</organism>
<keyword evidence="2" id="KW-1185">Reference proteome</keyword>
<dbReference type="EMBL" id="LXQA010606324">
    <property type="protein sequence ID" value="MCI61787.1"/>
    <property type="molecule type" value="Genomic_DNA"/>
</dbReference>
<dbReference type="Proteomes" id="UP000265520">
    <property type="component" value="Unassembled WGS sequence"/>
</dbReference>
<name>A0A392TMV9_9FABA</name>
<accession>A0A392TMV9</accession>